<feature type="compositionally biased region" description="Basic residues" evidence="1">
    <location>
        <begin position="75"/>
        <end position="85"/>
    </location>
</feature>
<feature type="region of interest" description="Disordered" evidence="1">
    <location>
        <begin position="58"/>
        <end position="121"/>
    </location>
</feature>
<gene>
    <name evidence="2" type="ORF">SVIM_LOCUS488416</name>
</gene>
<reference evidence="2" key="1">
    <citation type="submission" date="2019-03" db="EMBL/GenBank/DDBJ databases">
        <authorList>
            <person name="Mank J."/>
            <person name="Almeida P."/>
        </authorList>
    </citation>
    <scope>NUCLEOTIDE SEQUENCE</scope>
    <source>
        <strain evidence="2">78183</strain>
    </source>
</reference>
<evidence type="ECO:0000256" key="1">
    <source>
        <dbReference type="SAM" id="MobiDB-lite"/>
    </source>
</evidence>
<name>A0A6N2NHB9_SALVM</name>
<proteinExistence type="predicted"/>
<feature type="region of interest" description="Disordered" evidence="1">
    <location>
        <begin position="1"/>
        <end position="31"/>
    </location>
</feature>
<sequence length="300" mass="33228">MHRRKGTLGKLSHRRFSGSLKDTRLPSGGTDQVTGGYPLVTLGNLACQYTLVALKDSSCRGEGKETTTSDTKPRLKEKKNRQLSSRKRESTTTLICGFEPIGGSSNDRSVGQAASPESKSVDYNADQSNEIIPARHQARFSGSLITNRIGKKENRKKEQGRPHSIKQVPELRAGRMKSTNLRGNPGVTEGYSDSSSEQKLILFFSFYSRVTFRADSEKEEAHEAVAATSSASSSVKDTGFKPGWGITCRNDIMLIHFLRSQGIVWGGSGRSETKKKKRQGQEDQKLILVRERRIRKDVPP</sequence>
<dbReference type="AlphaFoldDB" id="A0A6N2NHB9"/>
<dbReference type="EMBL" id="CAADRP010002234">
    <property type="protein sequence ID" value="VFU63943.1"/>
    <property type="molecule type" value="Genomic_DNA"/>
</dbReference>
<accession>A0A6N2NHB9</accession>
<organism evidence="2">
    <name type="scientific">Salix viminalis</name>
    <name type="common">Common osier</name>
    <name type="synonym">Basket willow</name>
    <dbReference type="NCBI Taxonomy" id="40686"/>
    <lineage>
        <taxon>Eukaryota</taxon>
        <taxon>Viridiplantae</taxon>
        <taxon>Streptophyta</taxon>
        <taxon>Embryophyta</taxon>
        <taxon>Tracheophyta</taxon>
        <taxon>Spermatophyta</taxon>
        <taxon>Magnoliopsida</taxon>
        <taxon>eudicotyledons</taxon>
        <taxon>Gunneridae</taxon>
        <taxon>Pentapetalae</taxon>
        <taxon>rosids</taxon>
        <taxon>fabids</taxon>
        <taxon>Malpighiales</taxon>
        <taxon>Salicaceae</taxon>
        <taxon>Saliceae</taxon>
        <taxon>Salix</taxon>
    </lineage>
</organism>
<feature type="compositionally biased region" description="Basic residues" evidence="1">
    <location>
        <begin position="1"/>
        <end position="16"/>
    </location>
</feature>
<protein>
    <submittedName>
        <fullName evidence="2">Uncharacterized protein</fullName>
    </submittedName>
</protein>
<evidence type="ECO:0000313" key="2">
    <source>
        <dbReference type="EMBL" id="VFU63943.1"/>
    </source>
</evidence>
<feature type="compositionally biased region" description="Basic and acidic residues" evidence="1">
    <location>
        <begin position="58"/>
        <end position="74"/>
    </location>
</feature>